<accession>A0ABM8WIR8</accession>
<feature type="region of interest" description="Disordered" evidence="1">
    <location>
        <begin position="129"/>
        <end position="176"/>
    </location>
</feature>
<keyword evidence="2" id="KW-0472">Membrane</keyword>
<dbReference type="RefSeq" id="WP_224078466.1">
    <property type="nucleotide sequence ID" value="NZ_CAJZAI010000002.1"/>
</dbReference>
<comment type="caution">
    <text evidence="4">The sequence shown here is derived from an EMBL/GenBank/DDBJ whole genome shotgun (WGS) entry which is preliminary data.</text>
</comment>
<dbReference type="EMBL" id="CAJZAI010000002">
    <property type="protein sequence ID" value="CAG9167290.1"/>
    <property type="molecule type" value="Genomic_DNA"/>
</dbReference>
<evidence type="ECO:0000256" key="3">
    <source>
        <dbReference type="SAM" id="SignalP"/>
    </source>
</evidence>
<feature type="transmembrane region" description="Helical" evidence="2">
    <location>
        <begin position="215"/>
        <end position="235"/>
    </location>
</feature>
<protein>
    <submittedName>
        <fullName evidence="4">Uncharacterized protein</fullName>
    </submittedName>
</protein>
<gene>
    <name evidence="4" type="ORF">LMG23992_00772</name>
</gene>
<feature type="transmembrane region" description="Helical" evidence="2">
    <location>
        <begin position="256"/>
        <end position="275"/>
    </location>
</feature>
<evidence type="ECO:0000256" key="1">
    <source>
        <dbReference type="SAM" id="MobiDB-lite"/>
    </source>
</evidence>
<proteinExistence type="predicted"/>
<keyword evidence="2" id="KW-0812">Transmembrane</keyword>
<keyword evidence="3" id="KW-0732">Signal</keyword>
<reference evidence="4 5" key="1">
    <citation type="submission" date="2021-08" db="EMBL/GenBank/DDBJ databases">
        <authorList>
            <person name="Peeters C."/>
        </authorList>
    </citation>
    <scope>NUCLEOTIDE SEQUENCE [LARGE SCALE GENOMIC DNA]</scope>
    <source>
        <strain evidence="4 5">LMG 23992</strain>
    </source>
</reference>
<feature type="chain" id="PRO_5045240301" evidence="3">
    <location>
        <begin position="28"/>
        <end position="278"/>
    </location>
</feature>
<dbReference type="Proteomes" id="UP000727654">
    <property type="component" value="Unassembled WGS sequence"/>
</dbReference>
<name>A0ABM8WIR8_9BURK</name>
<evidence type="ECO:0000256" key="2">
    <source>
        <dbReference type="SAM" id="Phobius"/>
    </source>
</evidence>
<sequence>MKRLNGRMTPLIAAGLLALSAGKGAHASDIACTTPVGGSPARCEEPYGSGVGCEPRSGARKEHLICEYTMLSQRYERIYAEQQRMLRKGTMQAADIAAWRARRDACDSVRCLDSVFHLFWRQRDAMQKAPGKQTLARQGAADSPGAASHEAVPRPPKPGKAASRDTPAAASGPAAIDPMISATSGLEDVPEKKAGALPVSTATRQPRAKPRPVPLILESLVSGLAVLGVGAGLVWNRRRAVPPEGEEAVRPAIPPVMMIAYGLLLVNVLLLPFTLGLR</sequence>
<keyword evidence="2" id="KW-1133">Transmembrane helix</keyword>
<keyword evidence="5" id="KW-1185">Reference proteome</keyword>
<organism evidence="4 5">
    <name type="scientific">Cupriavidus laharis</name>
    <dbReference type="NCBI Taxonomy" id="151654"/>
    <lineage>
        <taxon>Bacteria</taxon>
        <taxon>Pseudomonadati</taxon>
        <taxon>Pseudomonadota</taxon>
        <taxon>Betaproteobacteria</taxon>
        <taxon>Burkholderiales</taxon>
        <taxon>Burkholderiaceae</taxon>
        <taxon>Cupriavidus</taxon>
    </lineage>
</organism>
<evidence type="ECO:0000313" key="5">
    <source>
        <dbReference type="Proteomes" id="UP000727654"/>
    </source>
</evidence>
<feature type="signal peptide" evidence="3">
    <location>
        <begin position="1"/>
        <end position="27"/>
    </location>
</feature>
<evidence type="ECO:0000313" key="4">
    <source>
        <dbReference type="EMBL" id="CAG9167290.1"/>
    </source>
</evidence>